<dbReference type="SMART" id="SM00089">
    <property type="entry name" value="PKD"/>
    <property type="match status" value="2"/>
</dbReference>
<dbReference type="OrthoDB" id="652026at2"/>
<name>A0A512B9A6_9BACT</name>
<dbReference type="Pfam" id="PF18911">
    <property type="entry name" value="PKD_4"/>
    <property type="match status" value="2"/>
</dbReference>
<dbReference type="Pfam" id="PF18962">
    <property type="entry name" value="Por_Secre_tail"/>
    <property type="match status" value="1"/>
</dbReference>
<keyword evidence="5" id="KW-0472">Membrane</keyword>
<reference evidence="9 10" key="1">
    <citation type="submission" date="2019-07" db="EMBL/GenBank/DDBJ databases">
        <title>Whole genome shotgun sequence of Segetibacter aerophilus NBRC 106135.</title>
        <authorList>
            <person name="Hosoyama A."/>
            <person name="Uohara A."/>
            <person name="Ohji S."/>
            <person name="Ichikawa N."/>
        </authorList>
    </citation>
    <scope>NUCLEOTIDE SEQUENCE [LARGE SCALE GENOMIC DNA]</scope>
    <source>
        <strain evidence="9 10">NBRC 106135</strain>
    </source>
</reference>
<evidence type="ECO:0000256" key="1">
    <source>
        <dbReference type="ARBA" id="ARBA00004141"/>
    </source>
</evidence>
<evidence type="ECO:0000256" key="3">
    <source>
        <dbReference type="ARBA" id="ARBA00022737"/>
    </source>
</evidence>
<evidence type="ECO:0000256" key="2">
    <source>
        <dbReference type="ARBA" id="ARBA00022692"/>
    </source>
</evidence>
<evidence type="ECO:0000313" key="9">
    <source>
        <dbReference type="EMBL" id="GEO08546.1"/>
    </source>
</evidence>
<accession>A0A512B9A6</accession>
<protein>
    <recommendedName>
        <fullName evidence="8">PKD domain-containing protein</fullName>
    </recommendedName>
</protein>
<dbReference type="RefSeq" id="WP_147202601.1">
    <property type="nucleotide sequence ID" value="NZ_BJYT01000002.1"/>
</dbReference>
<feature type="chain" id="PRO_5021702801" description="PKD domain-containing protein" evidence="7">
    <location>
        <begin position="27"/>
        <end position="580"/>
    </location>
</feature>
<feature type="signal peptide" evidence="7">
    <location>
        <begin position="1"/>
        <end position="26"/>
    </location>
</feature>
<dbReference type="GO" id="GO:0005886">
    <property type="term" value="C:plasma membrane"/>
    <property type="evidence" value="ECO:0007669"/>
    <property type="project" value="TreeGrafter"/>
</dbReference>
<dbReference type="InterPro" id="IPR000601">
    <property type="entry name" value="PKD_dom"/>
</dbReference>
<feature type="domain" description="PKD" evidence="8">
    <location>
        <begin position="44"/>
        <end position="106"/>
    </location>
</feature>
<comment type="caution">
    <text evidence="9">The sequence shown here is derived from an EMBL/GenBank/DDBJ whole genome shotgun (WGS) entry which is preliminary data.</text>
</comment>
<dbReference type="InterPro" id="IPR026444">
    <property type="entry name" value="Secre_tail"/>
</dbReference>
<dbReference type="InterPro" id="IPR013783">
    <property type="entry name" value="Ig-like_fold"/>
</dbReference>
<evidence type="ECO:0000256" key="5">
    <source>
        <dbReference type="ARBA" id="ARBA00023136"/>
    </source>
</evidence>
<dbReference type="InterPro" id="IPR022409">
    <property type="entry name" value="PKD/Chitinase_dom"/>
</dbReference>
<dbReference type="Proteomes" id="UP000321513">
    <property type="component" value="Unassembled WGS sequence"/>
</dbReference>
<feature type="compositionally biased region" description="Polar residues" evidence="6">
    <location>
        <begin position="59"/>
        <end position="78"/>
    </location>
</feature>
<feature type="region of interest" description="Disordered" evidence="6">
    <location>
        <begin position="59"/>
        <end position="79"/>
    </location>
</feature>
<dbReference type="GO" id="GO:0005261">
    <property type="term" value="F:monoatomic cation channel activity"/>
    <property type="evidence" value="ECO:0007669"/>
    <property type="project" value="TreeGrafter"/>
</dbReference>
<gene>
    <name evidence="9" type="ORF">SAE01_10420</name>
</gene>
<evidence type="ECO:0000313" key="10">
    <source>
        <dbReference type="Proteomes" id="UP000321513"/>
    </source>
</evidence>
<keyword evidence="3" id="KW-0677">Repeat</keyword>
<dbReference type="Gene3D" id="2.60.40.10">
    <property type="entry name" value="Immunoglobulins"/>
    <property type="match status" value="3"/>
</dbReference>
<keyword evidence="7" id="KW-0732">Signal</keyword>
<dbReference type="PROSITE" id="PS50093">
    <property type="entry name" value="PKD"/>
    <property type="match status" value="2"/>
</dbReference>
<evidence type="ECO:0000256" key="6">
    <source>
        <dbReference type="SAM" id="MobiDB-lite"/>
    </source>
</evidence>
<keyword evidence="4" id="KW-1133">Transmembrane helix</keyword>
<dbReference type="PANTHER" id="PTHR46730:SF1">
    <property type="entry name" value="PLAT DOMAIN-CONTAINING PROTEIN"/>
    <property type="match status" value="1"/>
</dbReference>
<evidence type="ECO:0000259" key="8">
    <source>
        <dbReference type="PROSITE" id="PS50093"/>
    </source>
</evidence>
<dbReference type="EMBL" id="BJYT01000002">
    <property type="protein sequence ID" value="GEO08546.1"/>
    <property type="molecule type" value="Genomic_DNA"/>
</dbReference>
<dbReference type="InterPro" id="IPR035986">
    <property type="entry name" value="PKD_dom_sf"/>
</dbReference>
<evidence type="ECO:0000256" key="4">
    <source>
        <dbReference type="ARBA" id="ARBA00022989"/>
    </source>
</evidence>
<keyword evidence="2" id="KW-0812">Transmembrane</keyword>
<dbReference type="CDD" id="cd00146">
    <property type="entry name" value="PKD"/>
    <property type="match status" value="2"/>
</dbReference>
<comment type="subcellular location">
    <subcellularLocation>
        <location evidence="1">Membrane</location>
        <topology evidence="1">Multi-pass membrane protein</topology>
    </subcellularLocation>
</comment>
<sequence>MRALQKIALGSTFFFASLLVATQSNAQIKAAFSPNKSTVSCSTEPISFSDNSTGNPTSWKWNFGDQSTSESANPSHQYSKPGRYTVSLVVKDALQQSDEFTSTVVVLGPTVRYTKTFDSACSTINIKFSSKATGLGPLTYSWDFGDGKASSSISSNVTHSYKGASSYFVNLTVKDTSGCTAKASETLGFGCVTPVPPTTPGAMVASRECTDQFGWTNYYADNNTPADTKDDVLLLSIRKNGNNIGKIGDGTFSVKVAATEKAGSSGAILLNTPSISNPSGYYVMNRYWVVQPTTQPTSPVGVRFYFNNQDMADINGSYPTHDAEFQQLIFYKTKDGNPDPSTSLSGVTDLTSIFPGSEPDETHWTYNYIGAGSYAAEFNVTNLSGGGSGGVTQNNETLPVKLVSFTGKPEGGGVKLNWTVSSEIGLDRYDVEASEDGRTFFGIGKVKARGSLTSKSNYSFNDDKVNAAKAKFYKLVMVDKDGRTSSSEVIKIALSDVGTTLSVYPVPANNYLTIVPKNIVNKAFTAEVYNSLGLKVWHLNKTTSGGSIQVNTSNLPNGRYKTIIFTNSEKIGEANFVILR</sequence>
<proteinExistence type="predicted"/>
<dbReference type="PANTHER" id="PTHR46730">
    <property type="entry name" value="POLYCYSTIN-1"/>
    <property type="match status" value="1"/>
</dbReference>
<dbReference type="GO" id="GO:0006816">
    <property type="term" value="P:calcium ion transport"/>
    <property type="evidence" value="ECO:0007669"/>
    <property type="project" value="TreeGrafter"/>
</dbReference>
<keyword evidence="10" id="KW-1185">Reference proteome</keyword>
<dbReference type="AlphaFoldDB" id="A0A512B9A6"/>
<dbReference type="SUPFAM" id="SSF49299">
    <property type="entry name" value="PKD domain"/>
    <property type="match status" value="2"/>
</dbReference>
<organism evidence="9 10">
    <name type="scientific">Segetibacter aerophilus</name>
    <dbReference type="NCBI Taxonomy" id="670293"/>
    <lineage>
        <taxon>Bacteria</taxon>
        <taxon>Pseudomonadati</taxon>
        <taxon>Bacteroidota</taxon>
        <taxon>Chitinophagia</taxon>
        <taxon>Chitinophagales</taxon>
        <taxon>Chitinophagaceae</taxon>
        <taxon>Segetibacter</taxon>
    </lineage>
</organism>
<evidence type="ECO:0000256" key="7">
    <source>
        <dbReference type="SAM" id="SignalP"/>
    </source>
</evidence>
<feature type="domain" description="PKD" evidence="8">
    <location>
        <begin position="109"/>
        <end position="187"/>
    </location>
</feature>